<proteinExistence type="predicted"/>
<gene>
    <name evidence="4" type="ORF">SAMN04488695_101896</name>
</gene>
<dbReference type="Pfam" id="PF01553">
    <property type="entry name" value="Acyltransferase"/>
    <property type="match status" value="1"/>
</dbReference>
<dbReference type="Gene3D" id="3.40.1130.10">
    <property type="entry name" value="Glycerol-3-phosphate (1)-acyltransferase"/>
    <property type="match status" value="1"/>
</dbReference>
<organism evidence="4 5">
    <name type="scientific">Proteiniclasticum ruminis</name>
    <dbReference type="NCBI Taxonomy" id="398199"/>
    <lineage>
        <taxon>Bacteria</taxon>
        <taxon>Bacillati</taxon>
        <taxon>Bacillota</taxon>
        <taxon>Clostridia</taxon>
        <taxon>Eubacteriales</taxon>
        <taxon>Clostridiaceae</taxon>
        <taxon>Proteiniclasticum</taxon>
    </lineage>
</organism>
<dbReference type="STRING" id="398199.SAMN05421804_101484"/>
<keyword evidence="5" id="KW-1185">Reference proteome</keyword>
<evidence type="ECO:0000313" key="5">
    <source>
        <dbReference type="Proteomes" id="UP000181899"/>
    </source>
</evidence>
<dbReference type="PANTHER" id="PTHR10434">
    <property type="entry name" value="1-ACYL-SN-GLYCEROL-3-PHOSPHATE ACYLTRANSFERASE"/>
    <property type="match status" value="1"/>
</dbReference>
<dbReference type="OrthoDB" id="9803035at2"/>
<sequence length="233" mass="25953">MRKMILKALASSPESVQRFVAKRGLKYIFTKIATVKLHNRENLPGKDEPILFVCNHLSNIDGPAIQSVLPEYDLTFVAGQKLSSDLFTGLFKKVFKSINIKPNSPDKAAMKEIINLLRSGQNVMIFPEGTRSRVGSMIEGKKGVLLIARMTGAKIVPLGMTGSEKVLPINQDGNMTGEKLHKGIIDLRVGKSFKVPEKTPEQSKEEYDLFALNYIMTRIAELLPTEYQGVYRA</sequence>
<dbReference type="SMART" id="SM00563">
    <property type="entry name" value="PlsC"/>
    <property type="match status" value="1"/>
</dbReference>
<evidence type="ECO:0000256" key="2">
    <source>
        <dbReference type="ARBA" id="ARBA00023315"/>
    </source>
</evidence>
<keyword evidence="1 4" id="KW-0808">Transferase</keyword>
<dbReference type="EMBL" id="FOVK01000001">
    <property type="protein sequence ID" value="SFN44148.1"/>
    <property type="molecule type" value="Genomic_DNA"/>
</dbReference>
<protein>
    <submittedName>
        <fullName evidence="4">1-acyl-sn-glycerol-3-phosphate acyltransferase</fullName>
    </submittedName>
</protein>
<dbReference type="SUPFAM" id="SSF69593">
    <property type="entry name" value="Glycerol-3-phosphate (1)-acyltransferase"/>
    <property type="match status" value="1"/>
</dbReference>
<reference evidence="4 5" key="1">
    <citation type="submission" date="2016-10" db="EMBL/GenBank/DDBJ databases">
        <authorList>
            <person name="de Groot N.N."/>
        </authorList>
    </citation>
    <scope>NUCLEOTIDE SEQUENCE [LARGE SCALE GENOMIC DNA]</scope>
    <source>
        <strain evidence="4 5">ML2</strain>
    </source>
</reference>
<evidence type="ECO:0000256" key="1">
    <source>
        <dbReference type="ARBA" id="ARBA00022679"/>
    </source>
</evidence>
<dbReference type="CDD" id="cd07989">
    <property type="entry name" value="LPLAT_AGPAT-like"/>
    <property type="match status" value="1"/>
</dbReference>
<dbReference type="InterPro" id="IPR002123">
    <property type="entry name" value="Plipid/glycerol_acylTrfase"/>
</dbReference>
<dbReference type="eggNOG" id="COG0204">
    <property type="taxonomic scope" value="Bacteria"/>
</dbReference>
<dbReference type="GO" id="GO:0006654">
    <property type="term" value="P:phosphatidic acid biosynthetic process"/>
    <property type="evidence" value="ECO:0007669"/>
    <property type="project" value="TreeGrafter"/>
</dbReference>
<accession>A0A1I4Z1Q1</accession>
<dbReference type="AlphaFoldDB" id="A0A1I4Z1Q1"/>
<feature type="domain" description="Phospholipid/glycerol acyltransferase" evidence="3">
    <location>
        <begin position="50"/>
        <end position="163"/>
    </location>
</feature>
<evidence type="ECO:0000313" key="4">
    <source>
        <dbReference type="EMBL" id="SFN44148.1"/>
    </source>
</evidence>
<evidence type="ECO:0000259" key="3">
    <source>
        <dbReference type="SMART" id="SM00563"/>
    </source>
</evidence>
<dbReference type="GO" id="GO:0003841">
    <property type="term" value="F:1-acylglycerol-3-phosphate O-acyltransferase activity"/>
    <property type="evidence" value="ECO:0007669"/>
    <property type="project" value="TreeGrafter"/>
</dbReference>
<keyword evidence="2 4" id="KW-0012">Acyltransferase</keyword>
<dbReference type="Proteomes" id="UP000181899">
    <property type="component" value="Unassembled WGS sequence"/>
</dbReference>
<dbReference type="PANTHER" id="PTHR10434:SF40">
    <property type="entry name" value="1-ACYL-SN-GLYCEROL-3-PHOSPHATE ACYLTRANSFERASE"/>
    <property type="match status" value="1"/>
</dbReference>
<name>A0A1I4Z1Q1_9CLOT</name>